<feature type="compositionally biased region" description="Low complexity" evidence="1">
    <location>
        <begin position="158"/>
        <end position="168"/>
    </location>
</feature>
<feature type="region of interest" description="Disordered" evidence="1">
    <location>
        <begin position="149"/>
        <end position="188"/>
    </location>
</feature>
<reference evidence="2 3" key="1">
    <citation type="submission" date="2018-07" db="EMBL/GenBank/DDBJ databases">
        <title>Genomic Encyclopedia of Type Strains, Phase IV (KMG-IV): sequencing the most valuable type-strain genomes for metagenomic binning, comparative biology and taxonomic classification.</title>
        <authorList>
            <person name="Goeker M."/>
        </authorList>
    </citation>
    <scope>NUCLEOTIDE SEQUENCE [LARGE SCALE GENOMIC DNA]</scope>
    <source>
        <strain evidence="2 3">DSM 26407</strain>
    </source>
</reference>
<accession>A0A369C9X7</accession>
<keyword evidence="3" id="KW-1185">Reference proteome</keyword>
<evidence type="ECO:0000256" key="1">
    <source>
        <dbReference type="SAM" id="MobiDB-lite"/>
    </source>
</evidence>
<gene>
    <name evidence="2" type="ORF">DFQ59_106160</name>
</gene>
<dbReference type="AlphaFoldDB" id="A0A369C9X7"/>
<protein>
    <recommendedName>
        <fullName evidence="4">General secretion pathway protein C</fullName>
    </recommendedName>
</protein>
<sequence>MSGARDGSRGLALLLVALNLVLVGVLAWELRWREQPEPVATAGNSPRQPAAAERDLPRFTLPPLGQYADIIDRPLFNEDRRPTVAAPHEAGPAPDVNFRLIGVVITTEKKEALFQLSRRNEVARGGLESWIEGWMIESIEPDRVMLRRGPNTTELSLERSSPPAAARPPETRPPRQEPRPPRQEAPGD</sequence>
<dbReference type="EMBL" id="QPJY01000006">
    <property type="protein sequence ID" value="RCX29925.1"/>
    <property type="molecule type" value="Genomic_DNA"/>
</dbReference>
<dbReference type="RefSeq" id="WP_114280131.1">
    <property type="nucleotide sequence ID" value="NZ_QPJY01000006.1"/>
</dbReference>
<proteinExistence type="predicted"/>
<name>A0A369C9X7_9GAMM</name>
<evidence type="ECO:0008006" key="4">
    <source>
        <dbReference type="Google" id="ProtNLM"/>
    </source>
</evidence>
<evidence type="ECO:0000313" key="3">
    <source>
        <dbReference type="Proteomes" id="UP000252707"/>
    </source>
</evidence>
<dbReference type="Proteomes" id="UP000252707">
    <property type="component" value="Unassembled WGS sequence"/>
</dbReference>
<organism evidence="2 3">
    <name type="scientific">Thioalbus denitrificans</name>
    <dbReference type="NCBI Taxonomy" id="547122"/>
    <lineage>
        <taxon>Bacteria</taxon>
        <taxon>Pseudomonadati</taxon>
        <taxon>Pseudomonadota</taxon>
        <taxon>Gammaproteobacteria</taxon>
        <taxon>Chromatiales</taxon>
        <taxon>Ectothiorhodospiraceae</taxon>
        <taxon>Thioalbus</taxon>
    </lineage>
</organism>
<evidence type="ECO:0000313" key="2">
    <source>
        <dbReference type="EMBL" id="RCX29925.1"/>
    </source>
</evidence>
<comment type="caution">
    <text evidence="2">The sequence shown here is derived from an EMBL/GenBank/DDBJ whole genome shotgun (WGS) entry which is preliminary data.</text>
</comment>
<feature type="compositionally biased region" description="Basic and acidic residues" evidence="1">
    <location>
        <begin position="169"/>
        <end position="182"/>
    </location>
</feature>
<dbReference type="OrthoDB" id="5769601at2"/>